<sequence>MSREIYPMEEKYQEYLTDESKNQGSAVSISFPESEEEIQEIMETLGKENIPVTIQGSMTGIVGGSVPVGGHIMNLQKMKRIEAYTDNDGPTVTLEPGVSLEELEQGINRNFKGKGYFWPPSPTETTASIGGVLATAARGINIAYYEDTRKYVSEIHLVDGMGKLHILDKSSLDTVIGSEGLYGVITKATLLLEKKPEENWGITFFFEELAQVNDFVNGIEEIEDTPFGYIVAMEYVDRASIDLVESKKEFMTKIKELPDVEPEFNHLLYIEIGGKEDAITQIAEKLMELVIQCDGNPDKAWAVMGEAEIQRMRAFHHSVAECTNLFIEEARRNDDRITKLESDMALPGLSLKECVEFYTEAAKANNIDITIFGHVEGRYLHANILPKNYDEYERGRRLLSFWNQKAYKKYKKITVEHGIGKVKSDLAGCIFTKDQIAQIEEQKRKYDPNRLLNRGNIFSEDAYDKDCSVYEAGSGL</sequence>
<evidence type="ECO:0000256" key="3">
    <source>
        <dbReference type="ARBA" id="ARBA00023002"/>
    </source>
</evidence>
<evidence type="ECO:0000313" key="6">
    <source>
        <dbReference type="Proteomes" id="UP001523566"/>
    </source>
</evidence>
<evidence type="ECO:0000313" key="5">
    <source>
        <dbReference type="EMBL" id="MCP1101406.1"/>
    </source>
</evidence>
<keyword evidence="3" id="KW-0560">Oxidoreductase</keyword>
<reference evidence="5 6" key="1">
    <citation type="journal article" date="2022" name="Genome Biol. Evol.">
        <title>Host diet, physiology and behaviors set the stage for Lachnospiraceae cladogenesis.</title>
        <authorList>
            <person name="Vera-Ponce De Leon A."/>
            <person name="Schneider M."/>
            <person name="Jahnes B.C."/>
            <person name="Sadowski V."/>
            <person name="Camuy-Velez L.A."/>
            <person name="Duan J."/>
            <person name="Sabree Z.L."/>
        </authorList>
    </citation>
    <scope>NUCLEOTIDE SEQUENCE [LARGE SCALE GENOMIC DNA]</scope>
    <source>
        <strain evidence="5 6">PAL113</strain>
    </source>
</reference>
<keyword evidence="6" id="KW-1185">Reference proteome</keyword>
<keyword evidence="2" id="KW-0274">FAD</keyword>
<proteinExistence type="predicted"/>
<dbReference type="InterPro" id="IPR051914">
    <property type="entry name" value="FAD-linked_OxidoTrans_Type4"/>
</dbReference>
<dbReference type="Pfam" id="PF01565">
    <property type="entry name" value="FAD_binding_4"/>
    <property type="match status" value="1"/>
</dbReference>
<dbReference type="SUPFAM" id="SSF56176">
    <property type="entry name" value="FAD-binding/transporter-associated domain-like"/>
    <property type="match status" value="1"/>
</dbReference>
<name>A0ABT1E960_9FIRM</name>
<organism evidence="5 6">
    <name type="scientific">Aequitasia blattaphilus</name>
    <dbReference type="NCBI Taxonomy" id="2949332"/>
    <lineage>
        <taxon>Bacteria</taxon>
        <taxon>Bacillati</taxon>
        <taxon>Bacillota</taxon>
        <taxon>Clostridia</taxon>
        <taxon>Lachnospirales</taxon>
        <taxon>Lachnospiraceae</taxon>
        <taxon>Aequitasia</taxon>
    </lineage>
</organism>
<dbReference type="EMBL" id="JAMZFW010000003">
    <property type="protein sequence ID" value="MCP1101406.1"/>
    <property type="molecule type" value="Genomic_DNA"/>
</dbReference>
<dbReference type="Gene3D" id="3.30.465.10">
    <property type="match status" value="1"/>
</dbReference>
<dbReference type="SUPFAM" id="SSF55103">
    <property type="entry name" value="FAD-linked oxidases, C-terminal domain"/>
    <property type="match status" value="1"/>
</dbReference>
<accession>A0ABT1E960</accession>
<dbReference type="InterPro" id="IPR006094">
    <property type="entry name" value="Oxid_FAD_bind_N"/>
</dbReference>
<evidence type="ECO:0000256" key="2">
    <source>
        <dbReference type="ARBA" id="ARBA00022827"/>
    </source>
</evidence>
<dbReference type="InterPro" id="IPR016166">
    <property type="entry name" value="FAD-bd_PCMH"/>
</dbReference>
<feature type="domain" description="FAD-binding PCMH-type" evidence="4">
    <location>
        <begin position="22"/>
        <end position="195"/>
    </location>
</feature>
<dbReference type="PROSITE" id="PS51387">
    <property type="entry name" value="FAD_PCMH"/>
    <property type="match status" value="1"/>
</dbReference>
<keyword evidence="1" id="KW-0285">Flavoprotein</keyword>
<dbReference type="InterPro" id="IPR016164">
    <property type="entry name" value="FAD-linked_Oxase-like_C"/>
</dbReference>
<evidence type="ECO:0000256" key="1">
    <source>
        <dbReference type="ARBA" id="ARBA00022630"/>
    </source>
</evidence>
<dbReference type="InterPro" id="IPR036318">
    <property type="entry name" value="FAD-bd_PCMH-like_sf"/>
</dbReference>
<dbReference type="InterPro" id="IPR004113">
    <property type="entry name" value="FAD-bd_oxidored_4_C"/>
</dbReference>
<dbReference type="PANTHER" id="PTHR42934">
    <property type="entry name" value="GLYCOLATE OXIDASE SUBUNIT GLCD"/>
    <property type="match status" value="1"/>
</dbReference>
<dbReference type="Proteomes" id="UP001523566">
    <property type="component" value="Unassembled WGS sequence"/>
</dbReference>
<dbReference type="InterPro" id="IPR016169">
    <property type="entry name" value="FAD-bd_PCMH_sub2"/>
</dbReference>
<protein>
    <submittedName>
        <fullName evidence="5">FAD-binding oxidoreductase</fullName>
    </submittedName>
</protein>
<comment type="caution">
    <text evidence="5">The sequence shown here is derived from an EMBL/GenBank/DDBJ whole genome shotgun (WGS) entry which is preliminary data.</text>
</comment>
<dbReference type="RefSeq" id="WP_262065191.1">
    <property type="nucleotide sequence ID" value="NZ_JAMXOD010000003.1"/>
</dbReference>
<dbReference type="PANTHER" id="PTHR42934:SF2">
    <property type="entry name" value="GLYCOLATE OXIDASE SUBUNIT GLCD"/>
    <property type="match status" value="1"/>
</dbReference>
<dbReference type="Pfam" id="PF02913">
    <property type="entry name" value="FAD-oxidase_C"/>
    <property type="match status" value="1"/>
</dbReference>
<evidence type="ECO:0000259" key="4">
    <source>
        <dbReference type="PROSITE" id="PS51387"/>
    </source>
</evidence>
<gene>
    <name evidence="5" type="ORF">NK125_03135</name>
</gene>